<dbReference type="InterPro" id="IPR000719">
    <property type="entry name" value="Prot_kinase_dom"/>
</dbReference>
<organism evidence="7 8">
    <name type="scientific">Cyclocybe aegerita</name>
    <name type="common">Black poplar mushroom</name>
    <name type="synonym">Agrocybe aegerita</name>
    <dbReference type="NCBI Taxonomy" id="1973307"/>
    <lineage>
        <taxon>Eukaryota</taxon>
        <taxon>Fungi</taxon>
        <taxon>Dikarya</taxon>
        <taxon>Basidiomycota</taxon>
        <taxon>Agaricomycotina</taxon>
        <taxon>Agaricomycetes</taxon>
        <taxon>Agaricomycetidae</taxon>
        <taxon>Agaricales</taxon>
        <taxon>Agaricineae</taxon>
        <taxon>Bolbitiaceae</taxon>
        <taxon>Cyclocybe</taxon>
    </lineage>
</organism>
<evidence type="ECO:0000256" key="4">
    <source>
        <dbReference type="ARBA" id="ARBA00022777"/>
    </source>
</evidence>
<dbReference type="Gene3D" id="1.10.510.10">
    <property type="entry name" value="Transferase(Phosphotransferase) domain 1"/>
    <property type="match status" value="1"/>
</dbReference>
<evidence type="ECO:0000256" key="3">
    <source>
        <dbReference type="ARBA" id="ARBA00022741"/>
    </source>
</evidence>
<dbReference type="OrthoDB" id="4062651at2759"/>
<evidence type="ECO:0000256" key="2">
    <source>
        <dbReference type="ARBA" id="ARBA00022679"/>
    </source>
</evidence>
<dbReference type="EMBL" id="CACVBS010000030">
    <property type="protein sequence ID" value="CAA7260740.1"/>
    <property type="molecule type" value="Genomic_DNA"/>
</dbReference>
<dbReference type="PANTHER" id="PTHR24351">
    <property type="entry name" value="RIBOSOMAL PROTEIN S6 KINASE"/>
    <property type="match status" value="1"/>
</dbReference>
<evidence type="ECO:0000256" key="1">
    <source>
        <dbReference type="ARBA" id="ARBA00022527"/>
    </source>
</evidence>
<evidence type="ECO:0000313" key="8">
    <source>
        <dbReference type="Proteomes" id="UP000467700"/>
    </source>
</evidence>
<evidence type="ECO:0000256" key="5">
    <source>
        <dbReference type="ARBA" id="ARBA00022840"/>
    </source>
</evidence>
<dbReference type="GO" id="GO:0004674">
    <property type="term" value="F:protein serine/threonine kinase activity"/>
    <property type="evidence" value="ECO:0007669"/>
    <property type="project" value="UniProtKB-KW"/>
</dbReference>
<dbReference type="Pfam" id="PF00069">
    <property type="entry name" value="Pkinase"/>
    <property type="match status" value="1"/>
</dbReference>
<feature type="domain" description="Protein kinase" evidence="6">
    <location>
        <begin position="4"/>
        <end position="257"/>
    </location>
</feature>
<dbReference type="GO" id="GO:0005524">
    <property type="term" value="F:ATP binding"/>
    <property type="evidence" value="ECO:0007669"/>
    <property type="project" value="UniProtKB-KW"/>
</dbReference>
<dbReference type="InterPro" id="IPR011009">
    <property type="entry name" value="Kinase-like_dom_sf"/>
</dbReference>
<proteinExistence type="predicted"/>
<dbReference type="SMART" id="SM00220">
    <property type="entry name" value="S_TKc"/>
    <property type="match status" value="1"/>
</dbReference>
<protein>
    <recommendedName>
        <fullName evidence="6">Protein kinase domain-containing protein</fullName>
    </recommendedName>
</protein>
<keyword evidence="3" id="KW-0547">Nucleotide-binding</keyword>
<comment type="caution">
    <text evidence="7">The sequence shown here is derived from an EMBL/GenBank/DDBJ whole genome shotgun (WGS) entry which is preliminary data.</text>
</comment>
<dbReference type="PROSITE" id="PS50011">
    <property type="entry name" value="PROTEIN_KINASE_DOM"/>
    <property type="match status" value="1"/>
</dbReference>
<evidence type="ECO:0000259" key="6">
    <source>
        <dbReference type="PROSITE" id="PS50011"/>
    </source>
</evidence>
<evidence type="ECO:0000313" key="7">
    <source>
        <dbReference type="EMBL" id="CAA7260740.1"/>
    </source>
</evidence>
<sequence>MRQLLSVGRLYSGPDSSVLVVIWTEDSQIYKAEHSTLKIHEVNEDVLNTLNGTPIPKTHIQPPWTPDTTAVAETVLPQVHIKTQQGLWRYDGSASIADAVREEVRILETISRSPHPNLCHYYGCIQEGDRIAGIGLQKYKCTLFEAMSGNEESQSSTLDVASVAAGIQAGLDHLHSLGLAHNDINPHNIMLDDSGNPVIVDFDSCASIGATTSAGTPGWSKWPAASDPENDTHGFNLVIKFLRGEYNGELDDDAMGW</sequence>
<keyword evidence="2" id="KW-0808">Transferase</keyword>
<keyword evidence="4" id="KW-0418">Kinase</keyword>
<name>A0A8S0VTN9_CYCAE</name>
<keyword evidence="8" id="KW-1185">Reference proteome</keyword>
<reference evidence="7 8" key="1">
    <citation type="submission" date="2020-01" db="EMBL/GenBank/DDBJ databases">
        <authorList>
            <person name="Gupta K D."/>
        </authorList>
    </citation>
    <scope>NUCLEOTIDE SEQUENCE [LARGE SCALE GENOMIC DNA]</scope>
</reference>
<accession>A0A8S0VTN9</accession>
<dbReference type="Proteomes" id="UP000467700">
    <property type="component" value="Unassembled WGS sequence"/>
</dbReference>
<dbReference type="AlphaFoldDB" id="A0A8S0VTN9"/>
<dbReference type="SUPFAM" id="SSF56112">
    <property type="entry name" value="Protein kinase-like (PK-like)"/>
    <property type="match status" value="1"/>
</dbReference>
<gene>
    <name evidence="7" type="ORF">AAE3_LOCUS3074</name>
</gene>
<keyword evidence="1" id="KW-0723">Serine/threonine-protein kinase</keyword>
<keyword evidence="5" id="KW-0067">ATP-binding</keyword>